<reference evidence="2" key="1">
    <citation type="journal article" date="2019" name="bioRxiv">
        <title>The Genome of the Zebra Mussel, Dreissena polymorpha: A Resource for Invasive Species Research.</title>
        <authorList>
            <person name="McCartney M.A."/>
            <person name="Auch B."/>
            <person name="Kono T."/>
            <person name="Mallez S."/>
            <person name="Zhang Y."/>
            <person name="Obille A."/>
            <person name="Becker A."/>
            <person name="Abrahante J.E."/>
            <person name="Garbe J."/>
            <person name="Badalamenti J.P."/>
            <person name="Herman A."/>
            <person name="Mangelson H."/>
            <person name="Liachko I."/>
            <person name="Sullivan S."/>
            <person name="Sone E.D."/>
            <person name="Koren S."/>
            <person name="Silverstein K.A.T."/>
            <person name="Beckman K.B."/>
            <person name="Gohl D.M."/>
        </authorList>
    </citation>
    <scope>NUCLEOTIDE SEQUENCE</scope>
    <source>
        <strain evidence="2">Duluth1</strain>
        <tissue evidence="2">Whole animal</tissue>
    </source>
</reference>
<comment type="caution">
    <text evidence="2">The sequence shown here is derived from an EMBL/GenBank/DDBJ whole genome shotgun (WGS) entry which is preliminary data.</text>
</comment>
<evidence type="ECO:0000259" key="1">
    <source>
        <dbReference type="Pfam" id="PF20700"/>
    </source>
</evidence>
<dbReference type="EMBL" id="JAIWYP010000005">
    <property type="protein sequence ID" value="KAH3819964.1"/>
    <property type="molecule type" value="Genomic_DNA"/>
</dbReference>
<feature type="domain" description="Mutator-like transposase" evidence="1">
    <location>
        <begin position="2"/>
        <end position="77"/>
    </location>
</feature>
<protein>
    <recommendedName>
        <fullName evidence="1">Mutator-like transposase domain-containing protein</fullName>
    </recommendedName>
</protein>
<evidence type="ECO:0000313" key="3">
    <source>
        <dbReference type="Proteomes" id="UP000828390"/>
    </source>
</evidence>
<gene>
    <name evidence="2" type="ORF">DPMN_121708</name>
</gene>
<dbReference type="AlphaFoldDB" id="A0A9D4JRA8"/>
<reference evidence="2" key="2">
    <citation type="submission" date="2020-11" db="EMBL/GenBank/DDBJ databases">
        <authorList>
            <person name="McCartney M.A."/>
            <person name="Auch B."/>
            <person name="Kono T."/>
            <person name="Mallez S."/>
            <person name="Becker A."/>
            <person name="Gohl D.M."/>
            <person name="Silverstein K.A.T."/>
            <person name="Koren S."/>
            <person name="Bechman K.B."/>
            <person name="Herman A."/>
            <person name="Abrahante J.E."/>
            <person name="Garbe J."/>
        </authorList>
    </citation>
    <scope>NUCLEOTIDE SEQUENCE</scope>
    <source>
        <strain evidence="2">Duluth1</strain>
        <tissue evidence="2">Whole animal</tissue>
    </source>
</reference>
<keyword evidence="3" id="KW-1185">Reference proteome</keyword>
<name>A0A9D4JRA8_DREPO</name>
<evidence type="ECO:0000313" key="2">
    <source>
        <dbReference type="EMBL" id="KAH3819964.1"/>
    </source>
</evidence>
<organism evidence="2 3">
    <name type="scientific">Dreissena polymorpha</name>
    <name type="common">Zebra mussel</name>
    <name type="synonym">Mytilus polymorpha</name>
    <dbReference type="NCBI Taxonomy" id="45954"/>
    <lineage>
        <taxon>Eukaryota</taxon>
        <taxon>Metazoa</taxon>
        <taxon>Spiralia</taxon>
        <taxon>Lophotrochozoa</taxon>
        <taxon>Mollusca</taxon>
        <taxon>Bivalvia</taxon>
        <taxon>Autobranchia</taxon>
        <taxon>Heteroconchia</taxon>
        <taxon>Euheterodonta</taxon>
        <taxon>Imparidentia</taxon>
        <taxon>Neoheterodontei</taxon>
        <taxon>Myida</taxon>
        <taxon>Dreissenoidea</taxon>
        <taxon>Dreissenidae</taxon>
        <taxon>Dreissena</taxon>
    </lineage>
</organism>
<dbReference type="Pfam" id="PF20700">
    <property type="entry name" value="Mutator"/>
    <property type="match status" value="1"/>
</dbReference>
<dbReference type="Proteomes" id="UP000828390">
    <property type="component" value="Unassembled WGS sequence"/>
</dbReference>
<accession>A0A9D4JRA8</accession>
<sequence length="127" mass="14528">MFSSLEHTIGEWWSKSIKDEMLKAGAEERRKAIEKGHFHEGIPYFTGICDGGWSKRTHKHTYNASGGVAVIFGAETRNYCTLVSEISIAYCALVQITRILKLNHINVLKTDIKVPRQWKQIFRASFK</sequence>
<proteinExistence type="predicted"/>
<dbReference type="InterPro" id="IPR049012">
    <property type="entry name" value="Mutator_transp_dom"/>
</dbReference>